<keyword evidence="2" id="KW-1185">Reference proteome</keyword>
<dbReference type="Pfam" id="PF10884">
    <property type="entry name" value="DUF2683"/>
    <property type="match status" value="1"/>
</dbReference>
<dbReference type="OrthoDB" id="827255at2"/>
<name>R7ZU98_9BACT</name>
<dbReference type="InterPro" id="IPR020271">
    <property type="entry name" value="Uncharacterised_MJ1172"/>
</dbReference>
<protein>
    <submittedName>
        <fullName evidence="1">Uncharacterized protein</fullName>
    </submittedName>
</protein>
<reference evidence="1 2" key="1">
    <citation type="submission" date="2013-02" db="EMBL/GenBank/DDBJ databases">
        <title>A novel strain isolated from Lonar lake, Maharashtra, India.</title>
        <authorList>
            <person name="Singh A."/>
        </authorList>
    </citation>
    <scope>NUCLEOTIDE SEQUENCE [LARGE SCALE GENOMIC DNA]</scope>
    <source>
        <strain evidence="1 2">AK24</strain>
    </source>
</reference>
<dbReference type="RefSeq" id="WP_010854072.1">
    <property type="nucleotide sequence ID" value="NZ_AQHR01000050.1"/>
</dbReference>
<evidence type="ECO:0000313" key="1">
    <source>
        <dbReference type="EMBL" id="EON77715.1"/>
    </source>
</evidence>
<dbReference type="Proteomes" id="UP000013909">
    <property type="component" value="Unassembled WGS sequence"/>
</dbReference>
<comment type="caution">
    <text evidence="1">The sequence shown here is derived from an EMBL/GenBank/DDBJ whole genome shotgun (WGS) entry which is preliminary data.</text>
</comment>
<evidence type="ECO:0000313" key="2">
    <source>
        <dbReference type="Proteomes" id="UP000013909"/>
    </source>
</evidence>
<proteinExistence type="predicted"/>
<organism evidence="1 2">
    <name type="scientific">Lunatimonas lonarensis</name>
    <dbReference type="NCBI Taxonomy" id="1232681"/>
    <lineage>
        <taxon>Bacteria</taxon>
        <taxon>Pseudomonadati</taxon>
        <taxon>Bacteroidota</taxon>
        <taxon>Cytophagia</taxon>
        <taxon>Cytophagales</taxon>
        <taxon>Cyclobacteriaceae</taxon>
    </lineage>
</organism>
<sequence>MSNTIIIHTETREQEDALKAFAKALKIRFEVAKEKSYDPDFETKIQESREQYKKGEFISIEKKEIKSFLGLE</sequence>
<gene>
    <name evidence="1" type="ORF">ADIS_1934</name>
</gene>
<dbReference type="EMBL" id="AQHR01000050">
    <property type="protein sequence ID" value="EON77715.1"/>
    <property type="molecule type" value="Genomic_DNA"/>
</dbReference>
<dbReference type="AlphaFoldDB" id="R7ZU98"/>
<accession>R7ZU98</accession>